<organism evidence="1 2">
    <name type="scientific">Vaccinium darrowii</name>
    <dbReference type="NCBI Taxonomy" id="229202"/>
    <lineage>
        <taxon>Eukaryota</taxon>
        <taxon>Viridiplantae</taxon>
        <taxon>Streptophyta</taxon>
        <taxon>Embryophyta</taxon>
        <taxon>Tracheophyta</taxon>
        <taxon>Spermatophyta</taxon>
        <taxon>Magnoliopsida</taxon>
        <taxon>eudicotyledons</taxon>
        <taxon>Gunneridae</taxon>
        <taxon>Pentapetalae</taxon>
        <taxon>asterids</taxon>
        <taxon>Ericales</taxon>
        <taxon>Ericaceae</taxon>
        <taxon>Vaccinioideae</taxon>
        <taxon>Vaccinieae</taxon>
        <taxon>Vaccinium</taxon>
    </lineage>
</organism>
<evidence type="ECO:0000313" key="2">
    <source>
        <dbReference type="Proteomes" id="UP000828048"/>
    </source>
</evidence>
<proteinExistence type="predicted"/>
<dbReference type="Proteomes" id="UP000828048">
    <property type="component" value="Chromosome 5"/>
</dbReference>
<gene>
    <name evidence="1" type="ORF">Vadar_008523</name>
</gene>
<evidence type="ECO:0000313" key="1">
    <source>
        <dbReference type="EMBL" id="KAH7846005.1"/>
    </source>
</evidence>
<dbReference type="EMBL" id="CM037155">
    <property type="protein sequence ID" value="KAH7846005.1"/>
    <property type="molecule type" value="Genomic_DNA"/>
</dbReference>
<name>A0ACB7XZ66_9ERIC</name>
<protein>
    <submittedName>
        <fullName evidence="1">Uncharacterized protein</fullName>
    </submittedName>
</protein>
<accession>A0ACB7XZ66</accession>
<comment type="caution">
    <text evidence="1">The sequence shown here is derived from an EMBL/GenBank/DDBJ whole genome shotgun (WGS) entry which is preliminary data.</text>
</comment>
<keyword evidence="2" id="KW-1185">Reference proteome</keyword>
<sequence length="1549" mass="172148">MGVHGLWDLLAPVGRRVSVETLAGKKLAIDASIWMVQFMKAMRDEKGEMVRNAHILGFFRRICKLLFLRTKPVFVFDGATPALKRRTVIARRRQRENAQAKIRKTAEKLLLNHLKAMRLKELANDLEKQRQQNDAKGKKVIEDQVEELANDLEKQRQQNDAKGKKVIEDQVELAGNNAEGDGTLPFSCNQEALDEMLAASLAAEDDDIFTGNASTSGVEIPFAEEEDDDDEDEEMVLPAINGKVDPAVLAALPPSMQLDLLVQMRERLMAENRQKYQKVKKVPAKFSELQIQAYLKTVAFRREIDEVRKSTAGKGVGGVQTSRIASEANREFIFSSSFTGDKQILTSGGVERHGEKQDQTSLEPSPSRPAESIASTKKNNTETGAVTDDTGRVFDDDIETYLDERGHVRVSRVRAMGIRMTRDLQRNLDLMKEMEQDSVYRNEITNSEFVLDKNAGGISGNLPDKIQLKKASYQASDGSVHLDDRNDRSTSKKSNSMEISFEDDVGHKDVDDDDLFARLVAGDSVLNSKDNISPSTKHSCDSDSDIDWEEGVIVDAGDSSLLDVGKETRRSLAEGFSNDESDVEWEDGDSTVLNNASTSLADPSNNSSKGALEEDADFREAIRRSLEDIREQKSSEASFKDEKLKETRRMAQEITGIQENGKPVPNLPRDSDKQTYELVSAVGGLDGEAGINVLSTDDSPVEHLATSMVVNTDSMEGPQDKPFERYPKYHAELFQQDAIKDGCLLGEIGDRRSIPPVGVHLAVEELKSNAGSQMSTSTTNFGASSDISGMVLDETPHVIAADAEVNVFEATAHNLVVGTPQHGESSVKGFPINHDIVQKLSKENLPDAHAEQEGDEEFTIKAYEIKPMEVTEASLEEERINLSRERIDLEDEQRKLERNAESVSSEMFTECQELLQMFGLPYIIAPMEAEAQCAYMELSKLVDGVVTDDSDVFLFGAQSVYKNIFDDRKYVETYFMKDIENELGLTREQLIRMALLLGSDYTEGISGIGIVNAIEVMNAFPEEDGLTKFREWIESPDPTILGKFDVQAGSSSRNRGSKVGENNVSCSNSDMDGLSAPDQTVSPAMDDIQNTKQIFMDKHRNVSKNWHIPSSFPNEAVISAYVSPQVDKSTDPFSWGKPDLFVLRKLCWEKFGWNMQKADELLLPVLKEYSKHETQLRLEAFYTFNERFAKIRSKRINKAVKGITGKTSVKGSRDDKSEKSVPGAEDCVMIDEGNSIHKSTAKLSKKRKNKEPEPSEAGNIDPMIQTEGRQNTRQKLSARGRGRGRGNERQQANGRVRRKQNSGLEDDENSSDDECSSDYKKEEQDEKLGRLRGLRKSTRTRKAVKYTADDDLEIDEPGKASQDKENCSDGEIVKEPFEGHDLVGDATASTGEKNQHKEEHSSGDYFELGGGFCSIEEEPEVETDEPSVGQNGDPSFEVESSKEYLNIGGGFCLDEDETKEDSASEPAKESVSNNFDHPHCSSFVEEANIGTSKADAVCNEQNLDHLTPGESNDSISLLATSSPERFRKDGSGTPPLSAMPYLRRKRRKS</sequence>
<reference evidence="1 2" key="1">
    <citation type="journal article" date="2021" name="Hortic Res">
        <title>High-quality reference genome and annotation aids understanding of berry development for evergreen blueberry (Vaccinium darrowii).</title>
        <authorList>
            <person name="Yu J."/>
            <person name="Hulse-Kemp A.M."/>
            <person name="Babiker E."/>
            <person name="Staton M."/>
        </authorList>
    </citation>
    <scope>NUCLEOTIDE SEQUENCE [LARGE SCALE GENOMIC DNA]</scope>
    <source>
        <strain evidence="2">cv. NJ 8807/NJ 8810</strain>
        <tissue evidence="1">Young leaf</tissue>
    </source>
</reference>